<reference evidence="2" key="1">
    <citation type="submission" date="2013-12" db="EMBL/GenBank/DDBJ databases">
        <title>The Genome Sequence of Aphanomyces invadans NJM9701.</title>
        <authorList>
            <consortium name="The Broad Institute Genomics Platform"/>
            <person name="Russ C."/>
            <person name="Tyler B."/>
            <person name="van West P."/>
            <person name="Dieguez-Uribeondo J."/>
            <person name="Young S.K."/>
            <person name="Zeng Q."/>
            <person name="Gargeya S."/>
            <person name="Fitzgerald M."/>
            <person name="Abouelleil A."/>
            <person name="Alvarado L."/>
            <person name="Chapman S.B."/>
            <person name="Gainer-Dewar J."/>
            <person name="Goldberg J."/>
            <person name="Griggs A."/>
            <person name="Gujja S."/>
            <person name="Hansen M."/>
            <person name="Howarth C."/>
            <person name="Imamovic A."/>
            <person name="Ireland A."/>
            <person name="Larimer J."/>
            <person name="McCowan C."/>
            <person name="Murphy C."/>
            <person name="Pearson M."/>
            <person name="Poon T.W."/>
            <person name="Priest M."/>
            <person name="Roberts A."/>
            <person name="Saif S."/>
            <person name="Shea T."/>
            <person name="Sykes S."/>
            <person name="Wortman J."/>
            <person name="Nusbaum C."/>
            <person name="Birren B."/>
        </authorList>
    </citation>
    <scope>NUCLEOTIDE SEQUENCE [LARGE SCALE GENOMIC DNA]</scope>
    <source>
        <strain evidence="2">NJM9701</strain>
    </source>
</reference>
<dbReference type="RefSeq" id="XP_008874368.1">
    <property type="nucleotide sequence ID" value="XM_008876146.1"/>
</dbReference>
<accession>A0A024TUU9</accession>
<dbReference type="AlphaFoldDB" id="A0A024TUU9"/>
<organism evidence="2">
    <name type="scientific">Aphanomyces invadans</name>
    <dbReference type="NCBI Taxonomy" id="157072"/>
    <lineage>
        <taxon>Eukaryota</taxon>
        <taxon>Sar</taxon>
        <taxon>Stramenopiles</taxon>
        <taxon>Oomycota</taxon>
        <taxon>Saprolegniomycetes</taxon>
        <taxon>Saprolegniales</taxon>
        <taxon>Verrucalvaceae</taxon>
        <taxon>Aphanomyces</taxon>
    </lineage>
</organism>
<dbReference type="EMBL" id="KI913974">
    <property type="protein sequence ID" value="ETV97122.1"/>
    <property type="molecule type" value="Genomic_DNA"/>
</dbReference>
<evidence type="ECO:0000256" key="1">
    <source>
        <dbReference type="SAM" id="Phobius"/>
    </source>
</evidence>
<feature type="transmembrane region" description="Helical" evidence="1">
    <location>
        <begin position="90"/>
        <end position="112"/>
    </location>
</feature>
<dbReference type="GeneID" id="20086978"/>
<sequence length="174" mass="18406">MCLCTRFPSASASLATTGAIAVVVASAFAGSHKYVPGLFLSDADSPETQHAIATAFERVVGIFAIFIAMDAMNSTCQSILRGMGQLTIGAIVNAAAFYAVGLPLVGLFAFQFKWGLQGTWMGLTIGLTLGVGVYLVIIYRTDWRARAKEAVVRNEDDKDDMVQGVVALDAHGVV</sequence>
<evidence type="ECO:0008006" key="3">
    <source>
        <dbReference type="Google" id="ProtNLM"/>
    </source>
</evidence>
<evidence type="ECO:0000313" key="2">
    <source>
        <dbReference type="EMBL" id="ETV97122.1"/>
    </source>
</evidence>
<dbReference type="PANTHER" id="PTHR11206">
    <property type="entry name" value="MULTIDRUG RESISTANCE PROTEIN"/>
    <property type="match status" value="1"/>
</dbReference>
<keyword evidence="1" id="KW-1133">Transmembrane helix</keyword>
<dbReference type="OrthoDB" id="2126698at2759"/>
<feature type="transmembrane region" description="Helical" evidence="1">
    <location>
        <begin position="118"/>
        <end position="139"/>
    </location>
</feature>
<dbReference type="VEuPathDB" id="FungiDB:H310_09928"/>
<name>A0A024TUU9_9STRA</name>
<proteinExistence type="predicted"/>
<gene>
    <name evidence="2" type="ORF">H310_09928</name>
</gene>
<feature type="transmembrane region" description="Helical" evidence="1">
    <location>
        <begin position="12"/>
        <end position="30"/>
    </location>
</feature>
<dbReference type="eggNOG" id="KOG1347">
    <property type="taxonomic scope" value="Eukaryota"/>
</dbReference>
<keyword evidence="1" id="KW-0812">Transmembrane</keyword>
<dbReference type="STRING" id="157072.A0A024TUU9"/>
<protein>
    <recommendedName>
        <fullName evidence="3">Polysaccharide biosynthesis protein C-terminal domain-containing protein</fullName>
    </recommendedName>
</protein>
<keyword evidence="1" id="KW-0472">Membrane</keyword>
<feature type="transmembrane region" description="Helical" evidence="1">
    <location>
        <begin position="50"/>
        <end position="69"/>
    </location>
</feature>